<comment type="caution">
    <text evidence="1">The sequence shown here is derived from an EMBL/GenBank/DDBJ whole genome shotgun (WGS) entry which is preliminary data.</text>
</comment>
<dbReference type="EMBL" id="JBHUDM010000003">
    <property type="protein sequence ID" value="MFD1642790.1"/>
    <property type="molecule type" value="Genomic_DNA"/>
</dbReference>
<accession>A0ABD6DAD1</accession>
<dbReference type="AlphaFoldDB" id="A0ABD6DAD1"/>
<keyword evidence="2" id="KW-1185">Reference proteome</keyword>
<protein>
    <submittedName>
        <fullName evidence="1">Uncharacterized protein</fullName>
    </submittedName>
</protein>
<gene>
    <name evidence="1" type="ORF">ACFSBW_12980</name>
</gene>
<dbReference type="RefSeq" id="WP_256396188.1">
    <property type="nucleotide sequence ID" value="NZ_JANHDJ010000003.1"/>
</dbReference>
<sequence length="50" mass="5784">MCKYCAYSFSEGWTALLEYDDVYQTAIRTESASTHGFHESWDELRGELEG</sequence>
<evidence type="ECO:0000313" key="2">
    <source>
        <dbReference type="Proteomes" id="UP001597052"/>
    </source>
</evidence>
<organism evidence="1 2">
    <name type="scientific">Halohasta litorea</name>
    <dbReference type="NCBI Taxonomy" id="869891"/>
    <lineage>
        <taxon>Archaea</taxon>
        <taxon>Methanobacteriati</taxon>
        <taxon>Methanobacteriota</taxon>
        <taxon>Stenosarchaea group</taxon>
        <taxon>Halobacteria</taxon>
        <taxon>Halobacteriales</taxon>
        <taxon>Haloferacaceae</taxon>
        <taxon>Halohasta</taxon>
    </lineage>
</organism>
<evidence type="ECO:0000313" key="1">
    <source>
        <dbReference type="EMBL" id="MFD1642790.1"/>
    </source>
</evidence>
<proteinExistence type="predicted"/>
<reference evidence="1 2" key="1">
    <citation type="journal article" date="2019" name="Int. J. Syst. Evol. Microbiol.">
        <title>The Global Catalogue of Microorganisms (GCM) 10K type strain sequencing project: providing services to taxonomists for standard genome sequencing and annotation.</title>
        <authorList>
            <consortium name="The Broad Institute Genomics Platform"/>
            <consortium name="The Broad Institute Genome Sequencing Center for Infectious Disease"/>
            <person name="Wu L."/>
            <person name="Ma J."/>
        </authorList>
    </citation>
    <scope>NUCLEOTIDE SEQUENCE [LARGE SCALE GENOMIC DNA]</scope>
    <source>
        <strain evidence="1 2">CGMCC 1.10593</strain>
    </source>
</reference>
<name>A0ABD6DAD1_9EURY</name>
<dbReference type="Proteomes" id="UP001597052">
    <property type="component" value="Unassembled WGS sequence"/>
</dbReference>